<dbReference type="AlphaFoldDB" id="A0A0E9XJP5"/>
<sequence length="78" mass="8770">MGVFNRFDSVLVIKMTCFQKILSTMGRQGGILPKDFSGTNLNGISLNSASHTVYTCKTIHPNEFSGWSFMQLKKKFPH</sequence>
<proteinExistence type="predicted"/>
<name>A0A0E9XJP5_ANGAN</name>
<dbReference type="EMBL" id="GBXM01005708">
    <property type="protein sequence ID" value="JAI02870.1"/>
    <property type="molecule type" value="Transcribed_RNA"/>
</dbReference>
<protein>
    <submittedName>
        <fullName evidence="1">Uncharacterized protein</fullName>
    </submittedName>
</protein>
<accession>A0A0E9XJP5</accession>
<evidence type="ECO:0000313" key="1">
    <source>
        <dbReference type="EMBL" id="JAI02870.1"/>
    </source>
</evidence>
<organism evidence="1">
    <name type="scientific">Anguilla anguilla</name>
    <name type="common">European freshwater eel</name>
    <name type="synonym">Muraena anguilla</name>
    <dbReference type="NCBI Taxonomy" id="7936"/>
    <lineage>
        <taxon>Eukaryota</taxon>
        <taxon>Metazoa</taxon>
        <taxon>Chordata</taxon>
        <taxon>Craniata</taxon>
        <taxon>Vertebrata</taxon>
        <taxon>Euteleostomi</taxon>
        <taxon>Actinopterygii</taxon>
        <taxon>Neopterygii</taxon>
        <taxon>Teleostei</taxon>
        <taxon>Anguilliformes</taxon>
        <taxon>Anguillidae</taxon>
        <taxon>Anguilla</taxon>
    </lineage>
</organism>
<reference evidence="1" key="1">
    <citation type="submission" date="2014-11" db="EMBL/GenBank/DDBJ databases">
        <authorList>
            <person name="Amaro Gonzalez C."/>
        </authorList>
    </citation>
    <scope>NUCLEOTIDE SEQUENCE</scope>
</reference>
<reference evidence="1" key="2">
    <citation type="journal article" date="2015" name="Fish Shellfish Immunol.">
        <title>Early steps in the European eel (Anguilla anguilla)-Vibrio vulnificus interaction in the gills: Role of the RtxA13 toxin.</title>
        <authorList>
            <person name="Callol A."/>
            <person name="Pajuelo D."/>
            <person name="Ebbesson L."/>
            <person name="Teles M."/>
            <person name="MacKenzie S."/>
            <person name="Amaro C."/>
        </authorList>
    </citation>
    <scope>NUCLEOTIDE SEQUENCE</scope>
</reference>